<dbReference type="PROSITE" id="PS50994">
    <property type="entry name" value="INTEGRASE"/>
    <property type="match status" value="1"/>
</dbReference>
<dbReference type="OrthoDB" id="1938712at2759"/>
<dbReference type="InterPro" id="IPR001584">
    <property type="entry name" value="Integrase_cat-core"/>
</dbReference>
<dbReference type="InterPro" id="IPR041588">
    <property type="entry name" value="Integrase_H2C2"/>
</dbReference>
<dbReference type="GO" id="GO:0015074">
    <property type="term" value="P:DNA integration"/>
    <property type="evidence" value="ECO:0007669"/>
    <property type="project" value="InterPro"/>
</dbReference>
<dbReference type="Proteomes" id="UP000326396">
    <property type="component" value="Linkage Group LG7"/>
</dbReference>
<dbReference type="GO" id="GO:0003676">
    <property type="term" value="F:nucleic acid binding"/>
    <property type="evidence" value="ECO:0007669"/>
    <property type="project" value="InterPro"/>
</dbReference>
<dbReference type="Pfam" id="PF17921">
    <property type="entry name" value="Integrase_H2C2"/>
    <property type="match status" value="1"/>
</dbReference>
<dbReference type="AlphaFoldDB" id="A0A5N6M031"/>
<feature type="domain" description="Integrase catalytic" evidence="1">
    <location>
        <begin position="44"/>
        <end position="207"/>
    </location>
</feature>
<evidence type="ECO:0000259" key="1">
    <source>
        <dbReference type="PROSITE" id="PS50994"/>
    </source>
</evidence>
<dbReference type="Pfam" id="PF24626">
    <property type="entry name" value="SH3_Tf2-1"/>
    <property type="match status" value="1"/>
</dbReference>
<gene>
    <name evidence="2" type="ORF">E3N88_34816</name>
</gene>
<sequence length="508" mass="58245">MYHDLKTLYWWPHMKADIATYVGKCLTCAKVKIEYQKPSGLLTQPEIPMWKWEQISMDFITKLPRTPSGCDTIWVIVDRLTKLAHFLAFKENDKMEKLARIYVKEVVSRHGVPISIISDRDARFTSNFWKSLQKSLGTRLDMSTAYHPQTDGQSERTIQTLEDMLRACLVDFGNSWETHLPLVEFSYNNSYHTSIKAAPFEALYGRKCRAPICWAEVGDSQLTGPELVHETTEKIVQIRNRMAAARDRQKSYADKRRKPLEFQVGDKELLKVSPWKGVIHFVAYQLNLPAELDGVHNVFHVSNMKKCLSDETLVVPLDEIQVDEQLRFVEEPVEIMDREVKQLKQSKIPIVKVRWNSKRGPEFTWERDDVTIGKFLSFKHCCFSNTTNNNQISGRNFFQQGDDVTPGNFRINVGIKYERNRINEIEKQEMGPVAVRDNPIAKGSTIHDENRESRLPNLIAAIEASRKLGKLSNDKKDQIQPLEGTPGAVQPRILSSKVAKARAQGLGC</sequence>
<keyword evidence="3" id="KW-1185">Reference proteome</keyword>
<name>A0A5N6M031_9ASTR</name>
<protein>
    <recommendedName>
        <fullName evidence="1">Integrase catalytic domain-containing protein</fullName>
    </recommendedName>
</protein>
<organism evidence="2 3">
    <name type="scientific">Mikania micrantha</name>
    <name type="common">bitter vine</name>
    <dbReference type="NCBI Taxonomy" id="192012"/>
    <lineage>
        <taxon>Eukaryota</taxon>
        <taxon>Viridiplantae</taxon>
        <taxon>Streptophyta</taxon>
        <taxon>Embryophyta</taxon>
        <taxon>Tracheophyta</taxon>
        <taxon>Spermatophyta</taxon>
        <taxon>Magnoliopsida</taxon>
        <taxon>eudicotyledons</taxon>
        <taxon>Gunneridae</taxon>
        <taxon>Pentapetalae</taxon>
        <taxon>asterids</taxon>
        <taxon>campanulids</taxon>
        <taxon>Asterales</taxon>
        <taxon>Asteraceae</taxon>
        <taxon>Asteroideae</taxon>
        <taxon>Heliantheae alliance</taxon>
        <taxon>Eupatorieae</taxon>
        <taxon>Mikania</taxon>
    </lineage>
</organism>
<dbReference type="FunFam" id="3.30.420.10:FF:000032">
    <property type="entry name" value="Retrovirus-related Pol polyprotein from transposon 297-like Protein"/>
    <property type="match status" value="1"/>
</dbReference>
<dbReference type="InterPro" id="IPR012337">
    <property type="entry name" value="RNaseH-like_sf"/>
</dbReference>
<dbReference type="Gene3D" id="3.30.420.10">
    <property type="entry name" value="Ribonuclease H-like superfamily/Ribonuclease H"/>
    <property type="match status" value="1"/>
</dbReference>
<dbReference type="InterPro" id="IPR036397">
    <property type="entry name" value="RNaseH_sf"/>
</dbReference>
<dbReference type="PANTHER" id="PTHR45835">
    <property type="entry name" value="YALI0A06105P"/>
    <property type="match status" value="1"/>
</dbReference>
<accession>A0A5N6M031</accession>
<evidence type="ECO:0000313" key="3">
    <source>
        <dbReference type="Proteomes" id="UP000326396"/>
    </source>
</evidence>
<reference evidence="2 3" key="1">
    <citation type="submission" date="2019-05" db="EMBL/GenBank/DDBJ databases">
        <title>Mikania micrantha, genome provides insights into the molecular mechanism of rapid growth.</title>
        <authorList>
            <person name="Liu B."/>
        </authorList>
    </citation>
    <scope>NUCLEOTIDE SEQUENCE [LARGE SCALE GENOMIC DNA]</scope>
    <source>
        <strain evidence="2">NLD-2019</strain>
        <tissue evidence="2">Leaf</tissue>
    </source>
</reference>
<dbReference type="SUPFAM" id="SSF53098">
    <property type="entry name" value="Ribonuclease H-like"/>
    <property type="match status" value="1"/>
</dbReference>
<proteinExistence type="predicted"/>
<dbReference type="EMBL" id="SZYD01000017">
    <property type="protein sequence ID" value="KAD3066936.1"/>
    <property type="molecule type" value="Genomic_DNA"/>
</dbReference>
<dbReference type="InterPro" id="IPR056924">
    <property type="entry name" value="SH3_Tf2-1"/>
</dbReference>
<dbReference type="Gene3D" id="1.10.340.70">
    <property type="match status" value="1"/>
</dbReference>
<evidence type="ECO:0000313" key="2">
    <source>
        <dbReference type="EMBL" id="KAD3066936.1"/>
    </source>
</evidence>
<comment type="caution">
    <text evidence="2">The sequence shown here is derived from an EMBL/GenBank/DDBJ whole genome shotgun (WGS) entry which is preliminary data.</text>
</comment>
<dbReference type="PANTHER" id="PTHR45835:SF99">
    <property type="entry name" value="CHROMO DOMAIN-CONTAINING PROTEIN-RELATED"/>
    <property type="match status" value="1"/>
</dbReference>